<dbReference type="InterPro" id="IPR014538">
    <property type="entry name" value="UCP028063_topo_Znf"/>
</dbReference>
<feature type="domain" description="DUF2726" evidence="2">
    <location>
        <begin position="46"/>
        <end position="164"/>
    </location>
</feature>
<keyword evidence="1" id="KW-0812">Transmembrane</keyword>
<protein>
    <submittedName>
        <fullName evidence="3">DUF2726 domain-containing protein</fullName>
    </submittedName>
</protein>
<evidence type="ECO:0000313" key="3">
    <source>
        <dbReference type="EMBL" id="QHI69120.1"/>
    </source>
</evidence>
<dbReference type="RefSeq" id="WP_160628135.1">
    <property type="nucleotide sequence ID" value="NZ_CP047593.1"/>
</dbReference>
<dbReference type="Pfam" id="PF10881">
    <property type="entry name" value="DUF2726"/>
    <property type="match status" value="1"/>
</dbReference>
<evidence type="ECO:0000256" key="1">
    <source>
        <dbReference type="SAM" id="Phobius"/>
    </source>
</evidence>
<dbReference type="AlphaFoldDB" id="A0A6P1M3D2"/>
<dbReference type="InterPro" id="IPR024402">
    <property type="entry name" value="DUF2726"/>
</dbReference>
<dbReference type="PIRSF" id="PIRSF028063">
    <property type="entry name" value="UCP028063"/>
    <property type="match status" value="1"/>
</dbReference>
<dbReference type="EMBL" id="CP047593">
    <property type="protein sequence ID" value="QHI69120.1"/>
    <property type="molecule type" value="Genomic_DNA"/>
</dbReference>
<feature type="transmembrane region" description="Helical" evidence="1">
    <location>
        <begin position="12"/>
        <end position="29"/>
    </location>
</feature>
<dbReference type="KEGG" id="taer:GT409_06550"/>
<reference evidence="3 4" key="1">
    <citation type="submission" date="2020-01" db="EMBL/GenBank/DDBJ databases">
        <title>Ponticoccus aerotolerans gen. nov., sp. nov., an anaerobic bacterium and proposal of Ponticoccusceae fam. nov., Ponticoccusles ord. nov. and Ponticoccuse classis nov. in the phylum Kiritimatiellaeota.</title>
        <authorList>
            <person name="Zhou L.Y."/>
            <person name="Du Z.J."/>
        </authorList>
    </citation>
    <scope>NUCLEOTIDE SEQUENCE [LARGE SCALE GENOMIC DNA]</scope>
    <source>
        <strain evidence="3 4">S-5007</strain>
    </source>
</reference>
<organism evidence="3 4">
    <name type="scientific">Tichowtungia aerotolerans</name>
    <dbReference type="NCBI Taxonomy" id="2697043"/>
    <lineage>
        <taxon>Bacteria</taxon>
        <taxon>Pseudomonadati</taxon>
        <taxon>Kiritimatiellota</taxon>
        <taxon>Tichowtungiia</taxon>
        <taxon>Tichowtungiales</taxon>
        <taxon>Tichowtungiaceae</taxon>
        <taxon>Tichowtungia</taxon>
    </lineage>
</organism>
<keyword evidence="4" id="KW-1185">Reference proteome</keyword>
<dbReference type="Proteomes" id="UP000464954">
    <property type="component" value="Chromosome"/>
</dbReference>
<keyword evidence="1" id="KW-0472">Membrane</keyword>
<keyword evidence="1" id="KW-1133">Transmembrane helix</keyword>
<evidence type="ECO:0000259" key="2">
    <source>
        <dbReference type="Pfam" id="PF10881"/>
    </source>
</evidence>
<proteinExistence type="predicted"/>
<gene>
    <name evidence="3" type="ORF">GT409_06550</name>
</gene>
<sequence>MFTAAIEAWKPAIMVFGVVAVLYILLQILNSRPRRKNYEYKSCGTILTPAEQTFYKALKEAVGETAGISLKSRLADILQPDAKGKEHHAAFCRIRSKHVDFLLYDPVTFQIKAAIELDDKSHRQPKRKQRDDFVNHAFQTADIPLHRFKVQKQYDSQQITEKLEPTENQNIKS</sequence>
<name>A0A6P1M3D2_9BACT</name>
<accession>A0A6P1M3D2</accession>
<evidence type="ECO:0000313" key="4">
    <source>
        <dbReference type="Proteomes" id="UP000464954"/>
    </source>
</evidence>